<dbReference type="Gene3D" id="2.130.10.10">
    <property type="entry name" value="YVTN repeat-like/Quinoprotein amine dehydrogenase"/>
    <property type="match status" value="1"/>
</dbReference>
<evidence type="ECO:0000313" key="3">
    <source>
        <dbReference type="EMBL" id="HIZ35438.1"/>
    </source>
</evidence>
<dbReference type="EMBL" id="DXBY01000111">
    <property type="protein sequence ID" value="HIZ35438.1"/>
    <property type="molecule type" value="Genomic_DNA"/>
</dbReference>
<reference evidence="3" key="1">
    <citation type="journal article" date="2021" name="PeerJ">
        <title>Extensive microbial diversity within the chicken gut microbiome revealed by metagenomics and culture.</title>
        <authorList>
            <person name="Gilroy R."/>
            <person name="Ravi A."/>
            <person name="Getino M."/>
            <person name="Pursley I."/>
            <person name="Horton D.L."/>
            <person name="Alikhan N.F."/>
            <person name="Baker D."/>
            <person name="Gharbi K."/>
            <person name="Hall N."/>
            <person name="Watson M."/>
            <person name="Adriaenssens E.M."/>
            <person name="Foster-Nyarko E."/>
            <person name="Jarju S."/>
            <person name="Secka A."/>
            <person name="Antonio M."/>
            <person name="Oren A."/>
            <person name="Chaudhuri R.R."/>
            <person name="La Ragione R."/>
            <person name="Hildebrand F."/>
            <person name="Pallen M.J."/>
        </authorList>
    </citation>
    <scope>NUCLEOTIDE SEQUENCE</scope>
    <source>
        <strain evidence="3">ChiGjej4B4-7305</strain>
    </source>
</reference>
<name>A0A9D2J3S3_9MICO</name>
<feature type="signal peptide" evidence="2">
    <location>
        <begin position="1"/>
        <end position="24"/>
    </location>
</feature>
<evidence type="ECO:0000256" key="2">
    <source>
        <dbReference type="SAM" id="SignalP"/>
    </source>
</evidence>
<proteinExistence type="predicted"/>
<sequence>MDVMKRRGFSLRHLAAGAVGGVLAAALVHPVGIPAAEADIGSPHTDAESPGTDVEPSQTDVASPQAAATPAQGDALVTNYSFEDGLTSWSLTDGYGEAADDSCAEALSTSADWSSAGDVSLLIGADRSCRQAGALSESTPVEAGQTYTAWADVHDGRIAWLGLHWVDAGGAVIDSEHTRRDVRSDRLKLSAQAPQEAAGVQVEVGAIGELGVDNVLLSAQYTALGAQVVRQPRMLSGHAGVDENGRDVIWSMGTGSEDDPGVLLATDVLTGEVTRTVQLPGVTGGWEVNQNPVTGTVYVGTYGAAALWLYTPGEEEAVNAGTPDIPHWNFAYDIAFDEEGNAYGGGWGEPTDGYPGASVYTFTEGEGFTGVLGELPLTEEANYTRALGYDEASRTVFVGTGNQVNLFACHVDTDECENLAPLFDEEIQDSVEVRTIVVSEGYVLAWAGDAGSTGNDWLVVLDVDRSADGELQAEVVDEIRGVAYPGASPIIDGQIYYTKAGHEDWPLFRYTISSGEETQLPEDVVILARQWDIVELDDPAWPGATLVGLNSYGFLTRYNIETEEISVEEIEGMPEVSVRVNSLATGPEGSIWSSGYLQGGIGRYTPMREDAQEAFELGGQAEQMRGHDGRIFQGAYPRGEITSFTPAQLRAEEEPTVECEVGAGQNRPYALHSSGDRLYYGSQAGSSGADTGAFGWFDAATGECHTIEGPIGHQSVDTLAGSGDRIFGGGNIFYGYTELPKQDEASVMVFDESTEEIEEVALPVPGLRAVSAATTAEDGTVWFYAEGWLLAMDPQTLEWVHTEEVFGDLDPGGRIGGNYAQLAAAEDGMIYGNVDGRVYGFDPAATVRTGSAASHLEVLYRGAGPHLTIDSYGNLYTRLGATEMLRIVPEHS</sequence>
<evidence type="ECO:0000313" key="4">
    <source>
        <dbReference type="Proteomes" id="UP000824037"/>
    </source>
</evidence>
<reference evidence="3" key="2">
    <citation type="submission" date="2021-04" db="EMBL/GenBank/DDBJ databases">
        <authorList>
            <person name="Gilroy R."/>
        </authorList>
    </citation>
    <scope>NUCLEOTIDE SEQUENCE</scope>
    <source>
        <strain evidence="3">ChiGjej4B4-7305</strain>
    </source>
</reference>
<evidence type="ECO:0000256" key="1">
    <source>
        <dbReference type="SAM" id="MobiDB-lite"/>
    </source>
</evidence>
<comment type="caution">
    <text evidence="3">The sequence shown here is derived from an EMBL/GenBank/DDBJ whole genome shotgun (WGS) entry which is preliminary data.</text>
</comment>
<keyword evidence="2" id="KW-0732">Signal</keyword>
<dbReference type="InterPro" id="IPR015943">
    <property type="entry name" value="WD40/YVTN_repeat-like_dom_sf"/>
</dbReference>
<dbReference type="SUPFAM" id="SSF63829">
    <property type="entry name" value="Calcium-dependent phosphotriesterase"/>
    <property type="match status" value="2"/>
</dbReference>
<accession>A0A9D2J3S3</accession>
<dbReference type="Proteomes" id="UP000824037">
    <property type="component" value="Unassembled WGS sequence"/>
</dbReference>
<dbReference type="AlphaFoldDB" id="A0A9D2J3S3"/>
<dbReference type="Gene3D" id="2.60.120.260">
    <property type="entry name" value="Galactose-binding domain-like"/>
    <property type="match status" value="1"/>
</dbReference>
<feature type="region of interest" description="Disordered" evidence="1">
    <location>
        <begin position="38"/>
        <end position="74"/>
    </location>
</feature>
<protein>
    <submittedName>
        <fullName evidence="3">Uncharacterized protein</fullName>
    </submittedName>
</protein>
<feature type="chain" id="PRO_5038505959" evidence="2">
    <location>
        <begin position="25"/>
        <end position="892"/>
    </location>
</feature>
<gene>
    <name evidence="3" type="ORF">H9815_06645</name>
</gene>
<organism evidence="3 4">
    <name type="scientific">Candidatus Ruania gallistercoris</name>
    <dbReference type="NCBI Taxonomy" id="2838746"/>
    <lineage>
        <taxon>Bacteria</taxon>
        <taxon>Bacillati</taxon>
        <taxon>Actinomycetota</taxon>
        <taxon>Actinomycetes</taxon>
        <taxon>Micrococcales</taxon>
        <taxon>Ruaniaceae</taxon>
        <taxon>Ruania</taxon>
    </lineage>
</organism>